<dbReference type="OrthoDB" id="9809766at2"/>
<feature type="transmembrane region" description="Helical" evidence="11">
    <location>
        <begin position="60"/>
        <end position="79"/>
    </location>
</feature>
<dbReference type="InterPro" id="IPR036890">
    <property type="entry name" value="HATPase_C_sf"/>
</dbReference>
<dbReference type="AlphaFoldDB" id="A0A162JRK9"/>
<sequence>MTGNGGLSRRIIRSMVSLALIISALALLGTYVFYILWFTLFPTSIPGPDDSGLVPTTAEWGWMALTALTALGLGILWALRLARRILMPINAVAGGLHRLAEGDLSARATADDPLPDEATQLVHDFNAMADRLERVEHERRFWNAAIAHELRTPVTVLRGRLQGLTEGIFEPTPELHRSLLTQVEGLGRLIDDLRLVGLAENDRLDLQLRAADLSAEIAAVVQVVEPRLAEAGFDLSCAPGVTAPVDCDPVRIRQALLALLENARHHATPGPLRITTVCTDGVCHLMVEDSGPGVPEGIAGEIFKAFRRGDPQGRSSGLGLAVVQAIARAHGGEVTCRPSAMGGTVFDLGWPVMSGAARHHSTVTDFARLRG</sequence>
<keyword evidence="5" id="KW-0808">Transferase</keyword>
<feature type="transmembrane region" description="Helical" evidence="11">
    <location>
        <begin position="18"/>
        <end position="40"/>
    </location>
</feature>
<dbReference type="InterPro" id="IPR005467">
    <property type="entry name" value="His_kinase_dom"/>
</dbReference>
<dbReference type="InterPro" id="IPR004358">
    <property type="entry name" value="Sig_transdc_His_kin-like_C"/>
</dbReference>
<dbReference type="SUPFAM" id="SSF158472">
    <property type="entry name" value="HAMP domain-like"/>
    <property type="match status" value="1"/>
</dbReference>
<evidence type="ECO:0000256" key="5">
    <source>
        <dbReference type="ARBA" id="ARBA00022679"/>
    </source>
</evidence>
<keyword evidence="7 14" id="KW-0418">Kinase</keyword>
<keyword evidence="8 11" id="KW-1133">Transmembrane helix</keyword>
<dbReference type="RefSeq" id="WP_062769855.1">
    <property type="nucleotide sequence ID" value="NZ_CP121045.1"/>
</dbReference>
<dbReference type="InterPro" id="IPR003661">
    <property type="entry name" value="HisK_dim/P_dom"/>
</dbReference>
<dbReference type="PRINTS" id="PR00344">
    <property type="entry name" value="BCTRLSENSOR"/>
</dbReference>
<dbReference type="Gene3D" id="1.10.287.130">
    <property type="match status" value="1"/>
</dbReference>
<dbReference type="Gene3D" id="1.10.8.500">
    <property type="entry name" value="HAMP domain in histidine kinase"/>
    <property type="match status" value="1"/>
</dbReference>
<proteinExistence type="predicted"/>
<dbReference type="SMART" id="SM00388">
    <property type="entry name" value="HisKA"/>
    <property type="match status" value="1"/>
</dbReference>
<dbReference type="InterPro" id="IPR003660">
    <property type="entry name" value="HAMP_dom"/>
</dbReference>
<dbReference type="SUPFAM" id="SSF55874">
    <property type="entry name" value="ATPase domain of HSP90 chaperone/DNA topoisomerase II/histidine kinase"/>
    <property type="match status" value="1"/>
</dbReference>
<evidence type="ECO:0000256" key="1">
    <source>
        <dbReference type="ARBA" id="ARBA00000085"/>
    </source>
</evidence>
<dbReference type="Pfam" id="PF00512">
    <property type="entry name" value="HisKA"/>
    <property type="match status" value="1"/>
</dbReference>
<dbReference type="InterPro" id="IPR003594">
    <property type="entry name" value="HATPase_dom"/>
</dbReference>
<name>A0A162JRK9_9PROT</name>
<dbReference type="CDD" id="cd00075">
    <property type="entry name" value="HATPase"/>
    <property type="match status" value="1"/>
</dbReference>
<reference evidence="14 15" key="1">
    <citation type="submission" date="2015-12" db="EMBL/GenBank/DDBJ databases">
        <title>Genome sequence of Tistrella mobilis MCCC 1A02139.</title>
        <authorList>
            <person name="Lu L."/>
            <person name="Lai Q."/>
            <person name="Shao Z."/>
            <person name="Qian P."/>
        </authorList>
    </citation>
    <scope>NUCLEOTIDE SEQUENCE [LARGE SCALE GENOMIC DNA]</scope>
    <source>
        <strain evidence="14 15">MCCC 1A02139</strain>
    </source>
</reference>
<dbReference type="InterPro" id="IPR050428">
    <property type="entry name" value="TCS_sensor_his_kinase"/>
</dbReference>
<dbReference type="PROSITE" id="PS50109">
    <property type="entry name" value="HIS_KIN"/>
    <property type="match status" value="1"/>
</dbReference>
<dbReference type="GO" id="GO:0005886">
    <property type="term" value="C:plasma membrane"/>
    <property type="evidence" value="ECO:0007669"/>
    <property type="project" value="TreeGrafter"/>
</dbReference>
<dbReference type="SUPFAM" id="SSF47384">
    <property type="entry name" value="Homodimeric domain of signal transducing histidine kinase"/>
    <property type="match status" value="1"/>
</dbReference>
<dbReference type="EMBL" id="LPZR01000218">
    <property type="protein sequence ID" value="KYO49731.1"/>
    <property type="molecule type" value="Genomic_DNA"/>
</dbReference>
<feature type="domain" description="HAMP" evidence="13">
    <location>
        <begin position="83"/>
        <end position="137"/>
    </location>
</feature>
<accession>A0A162JRK9</accession>
<dbReference type="Proteomes" id="UP000075787">
    <property type="component" value="Unassembled WGS sequence"/>
</dbReference>
<dbReference type="PANTHER" id="PTHR45436">
    <property type="entry name" value="SENSOR HISTIDINE KINASE YKOH"/>
    <property type="match status" value="1"/>
</dbReference>
<evidence type="ECO:0000256" key="11">
    <source>
        <dbReference type="SAM" id="Phobius"/>
    </source>
</evidence>
<evidence type="ECO:0000256" key="3">
    <source>
        <dbReference type="ARBA" id="ARBA00012438"/>
    </source>
</evidence>
<evidence type="ECO:0000256" key="4">
    <source>
        <dbReference type="ARBA" id="ARBA00022553"/>
    </source>
</evidence>
<comment type="subcellular location">
    <subcellularLocation>
        <location evidence="2">Membrane</location>
    </subcellularLocation>
</comment>
<evidence type="ECO:0000256" key="7">
    <source>
        <dbReference type="ARBA" id="ARBA00022777"/>
    </source>
</evidence>
<gene>
    <name evidence="14" type="ORF">AUP44_16335</name>
</gene>
<feature type="domain" description="Histidine kinase" evidence="12">
    <location>
        <begin position="145"/>
        <end position="354"/>
    </location>
</feature>
<evidence type="ECO:0000256" key="10">
    <source>
        <dbReference type="ARBA" id="ARBA00023136"/>
    </source>
</evidence>
<keyword evidence="10 11" id="KW-0472">Membrane</keyword>
<evidence type="ECO:0000256" key="9">
    <source>
        <dbReference type="ARBA" id="ARBA00023012"/>
    </source>
</evidence>
<evidence type="ECO:0000256" key="8">
    <source>
        <dbReference type="ARBA" id="ARBA00022989"/>
    </source>
</evidence>
<evidence type="ECO:0000313" key="14">
    <source>
        <dbReference type="EMBL" id="KYO49731.1"/>
    </source>
</evidence>
<organism evidence="14 15">
    <name type="scientific">Tistrella mobilis</name>
    <dbReference type="NCBI Taxonomy" id="171437"/>
    <lineage>
        <taxon>Bacteria</taxon>
        <taxon>Pseudomonadati</taxon>
        <taxon>Pseudomonadota</taxon>
        <taxon>Alphaproteobacteria</taxon>
        <taxon>Geminicoccales</taxon>
        <taxon>Geminicoccaceae</taxon>
        <taxon>Tistrella</taxon>
    </lineage>
</organism>
<protein>
    <recommendedName>
        <fullName evidence="3">histidine kinase</fullName>
        <ecNumber evidence="3">2.7.13.3</ecNumber>
    </recommendedName>
</protein>
<keyword evidence="9" id="KW-0902">Two-component regulatory system</keyword>
<evidence type="ECO:0000259" key="12">
    <source>
        <dbReference type="PROSITE" id="PS50109"/>
    </source>
</evidence>
<keyword evidence="4" id="KW-0597">Phosphoprotein</keyword>
<dbReference type="CDD" id="cd00082">
    <property type="entry name" value="HisKA"/>
    <property type="match status" value="1"/>
</dbReference>
<dbReference type="Gene3D" id="3.30.565.10">
    <property type="entry name" value="Histidine kinase-like ATPase, C-terminal domain"/>
    <property type="match status" value="1"/>
</dbReference>
<dbReference type="Pfam" id="PF02518">
    <property type="entry name" value="HATPase_c"/>
    <property type="match status" value="1"/>
</dbReference>
<dbReference type="CDD" id="cd06225">
    <property type="entry name" value="HAMP"/>
    <property type="match status" value="1"/>
</dbReference>
<dbReference type="SMART" id="SM00304">
    <property type="entry name" value="HAMP"/>
    <property type="match status" value="1"/>
</dbReference>
<comment type="catalytic activity">
    <reaction evidence="1">
        <text>ATP + protein L-histidine = ADP + protein N-phospho-L-histidine.</text>
        <dbReference type="EC" id="2.7.13.3"/>
    </reaction>
</comment>
<dbReference type="PANTHER" id="PTHR45436:SF5">
    <property type="entry name" value="SENSOR HISTIDINE KINASE TRCS"/>
    <property type="match status" value="1"/>
</dbReference>
<evidence type="ECO:0000313" key="15">
    <source>
        <dbReference type="Proteomes" id="UP000075787"/>
    </source>
</evidence>
<dbReference type="Pfam" id="PF00672">
    <property type="entry name" value="HAMP"/>
    <property type="match status" value="1"/>
</dbReference>
<dbReference type="SMART" id="SM00387">
    <property type="entry name" value="HATPase_c"/>
    <property type="match status" value="1"/>
</dbReference>
<dbReference type="EC" id="2.7.13.3" evidence="3"/>
<dbReference type="InterPro" id="IPR036097">
    <property type="entry name" value="HisK_dim/P_sf"/>
</dbReference>
<evidence type="ECO:0000256" key="2">
    <source>
        <dbReference type="ARBA" id="ARBA00004370"/>
    </source>
</evidence>
<dbReference type="GO" id="GO:0000155">
    <property type="term" value="F:phosphorelay sensor kinase activity"/>
    <property type="evidence" value="ECO:0007669"/>
    <property type="project" value="InterPro"/>
</dbReference>
<comment type="caution">
    <text evidence="14">The sequence shown here is derived from an EMBL/GenBank/DDBJ whole genome shotgun (WGS) entry which is preliminary data.</text>
</comment>
<dbReference type="PROSITE" id="PS50885">
    <property type="entry name" value="HAMP"/>
    <property type="match status" value="1"/>
</dbReference>
<dbReference type="GeneID" id="97241325"/>
<evidence type="ECO:0000256" key="6">
    <source>
        <dbReference type="ARBA" id="ARBA00022692"/>
    </source>
</evidence>
<keyword evidence="6 11" id="KW-0812">Transmembrane</keyword>
<evidence type="ECO:0000259" key="13">
    <source>
        <dbReference type="PROSITE" id="PS50885"/>
    </source>
</evidence>